<dbReference type="EMBL" id="BARV01002474">
    <property type="protein sequence ID" value="GAH92437.1"/>
    <property type="molecule type" value="Genomic_DNA"/>
</dbReference>
<sequence>ELTGIYKKVIEELIRFQVTGGKQYGRYAAYK</sequence>
<feature type="non-terminal residue" evidence="1">
    <location>
        <position position="1"/>
    </location>
</feature>
<protein>
    <submittedName>
        <fullName evidence="1">Uncharacterized protein</fullName>
    </submittedName>
</protein>
<organism evidence="1">
    <name type="scientific">marine sediment metagenome</name>
    <dbReference type="NCBI Taxonomy" id="412755"/>
    <lineage>
        <taxon>unclassified sequences</taxon>
        <taxon>metagenomes</taxon>
        <taxon>ecological metagenomes</taxon>
    </lineage>
</organism>
<comment type="caution">
    <text evidence="1">The sequence shown here is derived from an EMBL/GenBank/DDBJ whole genome shotgun (WGS) entry which is preliminary data.</text>
</comment>
<reference evidence="1" key="1">
    <citation type="journal article" date="2014" name="Front. Microbiol.">
        <title>High frequency of phylogenetically diverse reductive dehalogenase-homologous genes in deep subseafloor sedimentary metagenomes.</title>
        <authorList>
            <person name="Kawai M."/>
            <person name="Futagami T."/>
            <person name="Toyoda A."/>
            <person name="Takaki Y."/>
            <person name="Nishi S."/>
            <person name="Hori S."/>
            <person name="Arai W."/>
            <person name="Tsubouchi T."/>
            <person name="Morono Y."/>
            <person name="Uchiyama I."/>
            <person name="Ito T."/>
            <person name="Fujiyama A."/>
            <person name="Inagaki F."/>
            <person name="Takami H."/>
        </authorList>
    </citation>
    <scope>NUCLEOTIDE SEQUENCE</scope>
    <source>
        <strain evidence="1">Expedition CK06-06</strain>
    </source>
</reference>
<evidence type="ECO:0000313" key="1">
    <source>
        <dbReference type="EMBL" id="GAH92437.1"/>
    </source>
</evidence>
<proteinExistence type="predicted"/>
<accession>X1JEM1</accession>
<name>X1JEM1_9ZZZZ</name>
<dbReference type="AlphaFoldDB" id="X1JEM1"/>
<gene>
    <name evidence="1" type="ORF">S06H3_06376</name>
</gene>